<evidence type="ECO:0000313" key="1">
    <source>
        <dbReference type="EMBL" id="KAF0514784.1"/>
    </source>
</evidence>
<dbReference type="EMBL" id="WTPW01000404">
    <property type="protein sequence ID" value="KAF0514784.1"/>
    <property type="molecule type" value="Genomic_DNA"/>
</dbReference>
<protein>
    <submittedName>
        <fullName evidence="1">Uncharacterized protein</fullName>
    </submittedName>
</protein>
<sequence length="133" mass="15512">MNNIESYESKSGNKKNKFKRSCYLCLTEGKSTQIRKLIQIEPAKVKDSGNYYQNKIEIEPNKNKALSHYQKSVKMSDASSTYVEDCYKKGSSNKKLTDRIVNDYWAFNNYQKLSKLYTQVFDSSRNICFALEK</sequence>
<keyword evidence="2" id="KW-1185">Reference proteome</keyword>
<dbReference type="AlphaFoldDB" id="A0A8H4AN60"/>
<reference evidence="1 2" key="1">
    <citation type="journal article" date="2019" name="Environ. Microbiol.">
        <title>At the nexus of three kingdoms: the genome of the mycorrhizal fungus Gigaspora margarita provides insights into plant, endobacterial and fungal interactions.</title>
        <authorList>
            <person name="Venice F."/>
            <person name="Ghignone S."/>
            <person name="Salvioli di Fossalunga A."/>
            <person name="Amselem J."/>
            <person name="Novero M."/>
            <person name="Xianan X."/>
            <person name="Sedzielewska Toro K."/>
            <person name="Morin E."/>
            <person name="Lipzen A."/>
            <person name="Grigoriev I.V."/>
            <person name="Henrissat B."/>
            <person name="Martin F.M."/>
            <person name="Bonfante P."/>
        </authorList>
    </citation>
    <scope>NUCLEOTIDE SEQUENCE [LARGE SCALE GENOMIC DNA]</scope>
    <source>
        <strain evidence="1 2">BEG34</strain>
    </source>
</reference>
<gene>
    <name evidence="1" type="ORF">F8M41_017508</name>
</gene>
<comment type="caution">
    <text evidence="1">The sequence shown here is derived from an EMBL/GenBank/DDBJ whole genome shotgun (WGS) entry which is preliminary data.</text>
</comment>
<dbReference type="Proteomes" id="UP000439903">
    <property type="component" value="Unassembled WGS sequence"/>
</dbReference>
<name>A0A8H4AN60_GIGMA</name>
<proteinExistence type="predicted"/>
<accession>A0A8H4AN60</accession>
<evidence type="ECO:0000313" key="2">
    <source>
        <dbReference type="Proteomes" id="UP000439903"/>
    </source>
</evidence>
<organism evidence="1 2">
    <name type="scientific">Gigaspora margarita</name>
    <dbReference type="NCBI Taxonomy" id="4874"/>
    <lineage>
        <taxon>Eukaryota</taxon>
        <taxon>Fungi</taxon>
        <taxon>Fungi incertae sedis</taxon>
        <taxon>Mucoromycota</taxon>
        <taxon>Glomeromycotina</taxon>
        <taxon>Glomeromycetes</taxon>
        <taxon>Diversisporales</taxon>
        <taxon>Gigasporaceae</taxon>
        <taxon>Gigaspora</taxon>
    </lineage>
</organism>